<dbReference type="VEuPathDB" id="FungiDB:VP01_4396g3"/>
<protein>
    <submittedName>
        <fullName evidence="1">Uncharacterized protein</fullName>
    </submittedName>
</protein>
<dbReference type="STRING" id="27349.A0A0L6UPN7"/>
<accession>A0A0L6UPN7</accession>
<keyword evidence="2" id="KW-1185">Reference proteome</keyword>
<dbReference type="SUPFAM" id="SSF52540">
    <property type="entry name" value="P-loop containing nucleoside triphosphate hydrolases"/>
    <property type="match status" value="1"/>
</dbReference>
<dbReference type="EMBL" id="LAVV01009497">
    <property type="protein sequence ID" value="KNZ50491.1"/>
    <property type="molecule type" value="Genomic_DNA"/>
</dbReference>
<evidence type="ECO:0000313" key="2">
    <source>
        <dbReference type="Proteomes" id="UP000037035"/>
    </source>
</evidence>
<reference evidence="1 2" key="1">
    <citation type="submission" date="2015-08" db="EMBL/GenBank/DDBJ databases">
        <title>Next Generation Sequencing and Analysis of the Genome of Puccinia sorghi L Schw, the Causal Agent of Maize Common Rust.</title>
        <authorList>
            <person name="Rochi L."/>
            <person name="Burguener G."/>
            <person name="Darino M."/>
            <person name="Turjanski A."/>
            <person name="Kreff E."/>
            <person name="Dieguez M.J."/>
            <person name="Sacco F."/>
        </authorList>
    </citation>
    <scope>NUCLEOTIDE SEQUENCE [LARGE SCALE GENOMIC DNA]</scope>
    <source>
        <strain evidence="1 2">RO10H11247</strain>
    </source>
</reference>
<dbReference type="OrthoDB" id="2499463at2759"/>
<name>A0A0L6UPN7_9BASI</name>
<dbReference type="Gene3D" id="3.40.50.300">
    <property type="entry name" value="P-loop containing nucleotide triphosphate hydrolases"/>
    <property type="match status" value="1"/>
</dbReference>
<organism evidence="1 2">
    <name type="scientific">Puccinia sorghi</name>
    <dbReference type="NCBI Taxonomy" id="27349"/>
    <lineage>
        <taxon>Eukaryota</taxon>
        <taxon>Fungi</taxon>
        <taxon>Dikarya</taxon>
        <taxon>Basidiomycota</taxon>
        <taxon>Pucciniomycotina</taxon>
        <taxon>Pucciniomycetes</taxon>
        <taxon>Pucciniales</taxon>
        <taxon>Pucciniaceae</taxon>
        <taxon>Puccinia</taxon>
    </lineage>
</organism>
<comment type="caution">
    <text evidence="1">The sequence shown here is derived from an EMBL/GenBank/DDBJ whole genome shotgun (WGS) entry which is preliminary data.</text>
</comment>
<proteinExistence type="predicted"/>
<evidence type="ECO:0000313" key="1">
    <source>
        <dbReference type="EMBL" id="KNZ50491.1"/>
    </source>
</evidence>
<dbReference type="Proteomes" id="UP000037035">
    <property type="component" value="Unassembled WGS sequence"/>
</dbReference>
<gene>
    <name evidence="1" type="ORF">VP01_4396g3</name>
</gene>
<dbReference type="InterPro" id="IPR027417">
    <property type="entry name" value="P-loop_NTPase"/>
</dbReference>
<sequence>MGCDQIQESYIGFLGDRVVLDASVSPYSTQTVSMNDSVASKNYLCKLPTFLVDMEERVLHKYITTYAAKFYKDSLKQLQFDSVTQIVKDKNVVFQDGTDFGKTRISEDFFNLFKTKVVLTEKVLVKIPKKNLNKMNFSMKVVRKIQVGSFSFVCLSPEFFLNSSLFNKLFFSHEFQKKLALVFFEANMIYSWVFWPLYRCMVTCLMATNNVPLLILSATCWPIEILNGELTQPKILYGIPFFSQLFLLFSYLCYGEAQDGGSSLIWNISCGKYSGRMAIKQLCCKKHVLVSYRATCTELNHTFTAPVVGGKPVQVIRCYHFLFQHLIKGIYK</sequence>
<dbReference type="AlphaFoldDB" id="A0A0L6UPN7"/>